<comment type="catalytic activity">
    <reaction evidence="17 19">
        <text>alpha-ribazole + adenosylcob(III)inamide-GDP = adenosylcob(III)alamin + GMP + H(+)</text>
        <dbReference type="Rhea" id="RHEA:16049"/>
        <dbReference type="ChEBI" id="CHEBI:10329"/>
        <dbReference type="ChEBI" id="CHEBI:15378"/>
        <dbReference type="ChEBI" id="CHEBI:18408"/>
        <dbReference type="ChEBI" id="CHEBI:58115"/>
        <dbReference type="ChEBI" id="CHEBI:60487"/>
        <dbReference type="EC" id="2.7.8.26"/>
    </reaction>
</comment>
<dbReference type="GO" id="GO:0009236">
    <property type="term" value="P:cobalamin biosynthetic process"/>
    <property type="evidence" value="ECO:0007669"/>
    <property type="project" value="UniProtKB-UniRule"/>
</dbReference>
<dbReference type="AlphaFoldDB" id="A0A0E3LMY7"/>
<dbReference type="KEGG" id="mby:MSBRM_0843"/>
<evidence type="ECO:0000256" key="14">
    <source>
        <dbReference type="ARBA" id="ARBA00025228"/>
    </source>
</evidence>
<evidence type="ECO:0000256" key="8">
    <source>
        <dbReference type="ARBA" id="ARBA00022573"/>
    </source>
</evidence>
<dbReference type="EMBL" id="CP009528">
    <property type="protein sequence ID" value="AKB53841.1"/>
    <property type="molecule type" value="Genomic_DNA"/>
</dbReference>
<evidence type="ECO:0000256" key="6">
    <source>
        <dbReference type="ARBA" id="ARBA00015850"/>
    </source>
</evidence>
<dbReference type="GeneID" id="24844056"/>
<evidence type="ECO:0000256" key="15">
    <source>
        <dbReference type="ARBA" id="ARBA00032605"/>
    </source>
</evidence>
<evidence type="ECO:0000256" key="19">
    <source>
        <dbReference type="HAMAP-Rule" id="MF_00719"/>
    </source>
</evidence>
<evidence type="ECO:0000256" key="12">
    <source>
        <dbReference type="ARBA" id="ARBA00022989"/>
    </source>
</evidence>
<dbReference type="NCBIfam" id="TIGR00317">
    <property type="entry name" value="cobS"/>
    <property type="match status" value="1"/>
</dbReference>
<evidence type="ECO:0000256" key="4">
    <source>
        <dbReference type="ARBA" id="ARBA00010561"/>
    </source>
</evidence>
<keyword evidence="12 19" id="KW-1133">Transmembrane helix</keyword>
<feature type="transmembrane region" description="Helical" evidence="19">
    <location>
        <begin position="251"/>
        <end position="272"/>
    </location>
</feature>
<evidence type="ECO:0000256" key="13">
    <source>
        <dbReference type="ARBA" id="ARBA00023136"/>
    </source>
</evidence>
<evidence type="ECO:0000256" key="2">
    <source>
        <dbReference type="ARBA" id="ARBA00004651"/>
    </source>
</evidence>
<feature type="transmembrane region" description="Helical" evidence="19">
    <location>
        <begin position="197"/>
        <end position="230"/>
    </location>
</feature>
<keyword evidence="8 19" id="KW-0169">Cobalamin biosynthesis</keyword>
<organism evidence="20 21">
    <name type="scientific">Methanosarcina barkeri MS</name>
    <dbReference type="NCBI Taxonomy" id="1434108"/>
    <lineage>
        <taxon>Archaea</taxon>
        <taxon>Methanobacteriati</taxon>
        <taxon>Methanobacteriota</taxon>
        <taxon>Stenosarchaea group</taxon>
        <taxon>Methanomicrobia</taxon>
        <taxon>Methanosarcinales</taxon>
        <taxon>Methanosarcinaceae</taxon>
        <taxon>Methanosarcina</taxon>
    </lineage>
</organism>
<evidence type="ECO:0000256" key="1">
    <source>
        <dbReference type="ARBA" id="ARBA00001946"/>
    </source>
</evidence>
<dbReference type="PATRIC" id="fig|1434108.4.peg.1015"/>
<reference evidence="20 21" key="1">
    <citation type="submission" date="2014-07" db="EMBL/GenBank/DDBJ databases">
        <title>Methanogenic archaea and the global carbon cycle.</title>
        <authorList>
            <person name="Henriksen J.R."/>
            <person name="Luke J."/>
            <person name="Reinhart S."/>
            <person name="Benedict M.N."/>
            <person name="Youngblut N.D."/>
            <person name="Metcalf M.E."/>
            <person name="Whitaker R.J."/>
            <person name="Metcalf W.W."/>
        </authorList>
    </citation>
    <scope>NUCLEOTIDE SEQUENCE [LARGE SCALE GENOMIC DNA]</scope>
    <source>
        <strain evidence="20 21">MS</strain>
    </source>
</reference>
<evidence type="ECO:0000256" key="9">
    <source>
        <dbReference type="ARBA" id="ARBA00022679"/>
    </source>
</evidence>
<dbReference type="STRING" id="1434108.MSBRM_0843"/>
<dbReference type="Pfam" id="PF02654">
    <property type="entry name" value="CobS"/>
    <property type="match status" value="1"/>
</dbReference>
<feature type="transmembrane region" description="Helical" evidence="19">
    <location>
        <begin position="34"/>
        <end position="53"/>
    </location>
</feature>
<protein>
    <recommendedName>
        <fullName evidence="6 19">Adenosylcobinamide-GDP ribazoletransferase</fullName>
        <ecNumber evidence="5 19">2.7.8.26</ecNumber>
    </recommendedName>
    <alternativeName>
        <fullName evidence="16 19">Cobalamin synthase</fullName>
    </alternativeName>
    <alternativeName>
        <fullName evidence="15 19">Cobalamin-5'-phosphate synthase</fullName>
    </alternativeName>
</protein>
<keyword evidence="13 19" id="KW-0472">Membrane</keyword>
<evidence type="ECO:0000256" key="17">
    <source>
        <dbReference type="ARBA" id="ARBA00048623"/>
    </source>
</evidence>
<feature type="transmembrane region" description="Helical" evidence="19">
    <location>
        <begin position="109"/>
        <end position="128"/>
    </location>
</feature>
<keyword evidence="11 19" id="KW-0460">Magnesium</keyword>
<dbReference type="UniPathway" id="UPA00148">
    <property type="reaction ID" value="UER00238"/>
</dbReference>
<comment type="function">
    <text evidence="14 19">Joins adenosylcobinamide-GDP and alpha-ribazole to generate adenosylcobalamin (Ado-cobalamin). Also synthesizes adenosylcobalamin 5'-phosphate from adenosylcobinamide-GDP and alpha-ribazole 5'-phosphate.</text>
</comment>
<gene>
    <name evidence="19" type="primary">cobS</name>
    <name evidence="20" type="ORF">MSBRM_0843</name>
</gene>
<evidence type="ECO:0000313" key="20">
    <source>
        <dbReference type="EMBL" id="AKB53841.1"/>
    </source>
</evidence>
<keyword evidence="10 19" id="KW-0812">Transmembrane</keyword>
<dbReference type="EC" id="2.7.8.26" evidence="5 19"/>
<dbReference type="Proteomes" id="UP000033033">
    <property type="component" value="Chromosome"/>
</dbReference>
<comment type="similarity">
    <text evidence="4 19">Belongs to the CobS family.</text>
</comment>
<evidence type="ECO:0000256" key="3">
    <source>
        <dbReference type="ARBA" id="ARBA00004663"/>
    </source>
</evidence>
<evidence type="ECO:0000313" key="21">
    <source>
        <dbReference type="Proteomes" id="UP000033033"/>
    </source>
</evidence>
<dbReference type="GO" id="GO:0008818">
    <property type="term" value="F:cobalamin 5'-phosphate synthase activity"/>
    <property type="evidence" value="ECO:0007669"/>
    <property type="project" value="UniProtKB-UniRule"/>
</dbReference>
<dbReference type="GeneID" id="24886499"/>
<dbReference type="HAMAP" id="MF_00719">
    <property type="entry name" value="CobS"/>
    <property type="match status" value="1"/>
</dbReference>
<keyword evidence="21" id="KW-1185">Reference proteome</keyword>
<accession>A0A0E3LMY7</accession>
<evidence type="ECO:0000256" key="7">
    <source>
        <dbReference type="ARBA" id="ARBA00022475"/>
    </source>
</evidence>
<evidence type="ECO:0000256" key="5">
    <source>
        <dbReference type="ARBA" id="ARBA00013200"/>
    </source>
</evidence>
<dbReference type="RefSeq" id="WP_048119505.1">
    <property type="nucleotide sequence ID" value="NZ_CP009528.1"/>
</dbReference>
<dbReference type="PANTHER" id="PTHR34148:SF1">
    <property type="entry name" value="ADENOSYLCOBINAMIDE-GDP RIBAZOLETRANSFERASE"/>
    <property type="match status" value="1"/>
</dbReference>
<sequence length="280" mass="29771">MNSYLLAFKSGFGFLSTIPVGISMEGIDELMKKIYFYPVVGAILGLLIGAVAFMGQVIFPGPVLAALLMGFIYYITGFNHLDGVTDIGDGFMAHGSLEKKIKALKDTTIGTGGVSFCILLLLTLYSSIRAVQQEGSAVFGSNLPVLMFESMFIAEVSAKQSMLTIAAFGKPIPPQEKQAYPGLGAMTIKGATRNNFLIGFVFGAIVCLLPFGWIGLLPYLGSCLVALVILNRSYAHFGGLNGDGIGTANEIGRVTALIIIAVLLQLSLNGYMGGFKWTLL</sequence>
<comment type="subcellular location">
    <subcellularLocation>
        <location evidence="2 19">Cell membrane</location>
        <topology evidence="2 19">Multi-pass membrane protein</topology>
    </subcellularLocation>
</comment>
<evidence type="ECO:0000256" key="18">
    <source>
        <dbReference type="ARBA" id="ARBA00049504"/>
    </source>
</evidence>
<comment type="catalytic activity">
    <reaction evidence="18 19">
        <text>alpha-ribazole 5'-phosphate + adenosylcob(III)inamide-GDP = adenosylcob(III)alamin 5'-phosphate + GMP + H(+)</text>
        <dbReference type="Rhea" id="RHEA:23560"/>
        <dbReference type="ChEBI" id="CHEBI:15378"/>
        <dbReference type="ChEBI" id="CHEBI:57918"/>
        <dbReference type="ChEBI" id="CHEBI:58115"/>
        <dbReference type="ChEBI" id="CHEBI:60487"/>
        <dbReference type="ChEBI" id="CHEBI:60493"/>
        <dbReference type="EC" id="2.7.8.26"/>
    </reaction>
</comment>
<evidence type="ECO:0000256" key="16">
    <source>
        <dbReference type="ARBA" id="ARBA00032853"/>
    </source>
</evidence>
<dbReference type="HOGENOM" id="CLU_057426_2_0_2"/>
<comment type="cofactor">
    <cofactor evidence="1 19">
        <name>Mg(2+)</name>
        <dbReference type="ChEBI" id="CHEBI:18420"/>
    </cofactor>
</comment>
<evidence type="ECO:0000256" key="10">
    <source>
        <dbReference type="ARBA" id="ARBA00022692"/>
    </source>
</evidence>
<name>A0A0E3LMY7_METBA</name>
<dbReference type="GO" id="GO:0051073">
    <property type="term" value="F:adenosylcobinamide-GDP ribazoletransferase activity"/>
    <property type="evidence" value="ECO:0007669"/>
    <property type="project" value="UniProtKB-UniRule"/>
</dbReference>
<dbReference type="GO" id="GO:0005886">
    <property type="term" value="C:plasma membrane"/>
    <property type="evidence" value="ECO:0007669"/>
    <property type="project" value="UniProtKB-SubCell"/>
</dbReference>
<keyword evidence="7 19" id="KW-1003">Cell membrane</keyword>
<proteinExistence type="inferred from homology"/>
<dbReference type="InterPro" id="IPR003805">
    <property type="entry name" value="CobS"/>
</dbReference>
<comment type="pathway">
    <text evidence="3 19">Cofactor biosynthesis; adenosylcobalamin biosynthesis; adenosylcobalamin from cob(II)yrinate a,c-diamide: step 7/7.</text>
</comment>
<feature type="transmembrane region" description="Helical" evidence="19">
    <location>
        <begin position="6"/>
        <end position="22"/>
    </location>
</feature>
<evidence type="ECO:0000256" key="11">
    <source>
        <dbReference type="ARBA" id="ARBA00022842"/>
    </source>
</evidence>
<dbReference type="PANTHER" id="PTHR34148">
    <property type="entry name" value="ADENOSYLCOBINAMIDE-GDP RIBAZOLETRANSFERASE"/>
    <property type="match status" value="1"/>
</dbReference>
<feature type="transmembrane region" description="Helical" evidence="19">
    <location>
        <begin position="59"/>
        <end position="76"/>
    </location>
</feature>
<keyword evidence="9 19" id="KW-0808">Transferase</keyword>